<gene>
    <name evidence="3" type="ORF">GFSPODELE1_LOCUS9211</name>
</gene>
<dbReference type="InterPro" id="IPR013752">
    <property type="entry name" value="KPA_reductase"/>
</dbReference>
<name>A0ABP1DZM5_9APHY</name>
<sequence>MPTNLKEILLVGYGAVGAVYALILKRSGLARVTVVARSNYNACKADGMHFRSQKYGNITGWRPDRLCASVAEAADQAYSHVILTTKVVPEIQTTPELLSPFLSSPYSDKFSQPIYVLMQNGLGIETGLYRTLKGLQPSEEPRIIGTSVYIGTRLVEKNIVEHNYFDRVQMGICRSTPNVVANTPEEIAILTQFGDILQAGGTDLSIVPEIQRIKFEKNIWNCVFGPAAVLARHSLQSFLRPPQITSESPDFDPSILPHAKIGDCIIPATSPIIAENTIPFLYETLKEVCAVGNALFPSTEGEPVFSDKTAQAILERTSTIFVKPTSTEKPSILVDVESGRPMELEVIVGEVVRTGRRLGVSIPVSCSCGAQQPISATAERLCFVQRLETFYAMMAVTQTQLLQMNKTPS</sequence>
<dbReference type="Gene3D" id="3.40.50.720">
    <property type="entry name" value="NAD(P)-binding Rossmann-like Domain"/>
    <property type="match status" value="1"/>
</dbReference>
<dbReference type="Pfam" id="PF08546">
    <property type="entry name" value="ApbA_C"/>
    <property type="match status" value="1"/>
</dbReference>
<accession>A0ABP1DZM5</accession>
<dbReference type="Proteomes" id="UP001497453">
    <property type="component" value="Chromosome 7"/>
</dbReference>
<feature type="domain" description="Ketopantoate reductase C-terminal" evidence="2">
    <location>
        <begin position="279"/>
        <end position="364"/>
    </location>
</feature>
<dbReference type="Gene3D" id="1.10.1040.10">
    <property type="entry name" value="N-(1-d-carboxylethyl)-l-norvaline Dehydrogenase, domain 2"/>
    <property type="match status" value="1"/>
</dbReference>
<dbReference type="InterPro" id="IPR013328">
    <property type="entry name" value="6PGD_dom2"/>
</dbReference>
<dbReference type="InterPro" id="IPR008927">
    <property type="entry name" value="6-PGluconate_DH-like_C_sf"/>
</dbReference>
<evidence type="ECO:0000259" key="2">
    <source>
        <dbReference type="Pfam" id="PF08546"/>
    </source>
</evidence>
<dbReference type="EMBL" id="OZ037950">
    <property type="protein sequence ID" value="CAL1713238.1"/>
    <property type="molecule type" value="Genomic_DNA"/>
</dbReference>
<reference evidence="4" key="1">
    <citation type="submission" date="2024-04" db="EMBL/GenBank/DDBJ databases">
        <authorList>
            <person name="Shaw F."/>
            <person name="Minotto A."/>
        </authorList>
    </citation>
    <scope>NUCLEOTIDE SEQUENCE [LARGE SCALE GENOMIC DNA]</scope>
</reference>
<evidence type="ECO:0000313" key="4">
    <source>
        <dbReference type="Proteomes" id="UP001497453"/>
    </source>
</evidence>
<dbReference type="SUPFAM" id="SSF48179">
    <property type="entry name" value="6-phosphogluconate dehydrogenase C-terminal domain-like"/>
    <property type="match status" value="1"/>
</dbReference>
<dbReference type="InterPro" id="IPR013332">
    <property type="entry name" value="KPR_N"/>
</dbReference>
<dbReference type="PANTHER" id="PTHR21708:SF43">
    <property type="entry name" value="KETOPANTOATE REDUCTASE C-TERMINAL DOMAIN-CONTAINING PROTEIN"/>
    <property type="match status" value="1"/>
</dbReference>
<evidence type="ECO:0000259" key="1">
    <source>
        <dbReference type="Pfam" id="PF02558"/>
    </source>
</evidence>
<proteinExistence type="predicted"/>
<feature type="domain" description="Ketopantoate reductase N-terminal" evidence="1">
    <location>
        <begin position="8"/>
        <end position="171"/>
    </location>
</feature>
<dbReference type="PANTHER" id="PTHR21708">
    <property type="entry name" value="PROBABLE 2-DEHYDROPANTOATE 2-REDUCTASE"/>
    <property type="match status" value="1"/>
</dbReference>
<evidence type="ECO:0000313" key="3">
    <source>
        <dbReference type="EMBL" id="CAL1713238.1"/>
    </source>
</evidence>
<protein>
    <submittedName>
        <fullName evidence="3">Uncharacterized protein</fullName>
    </submittedName>
</protein>
<organism evidence="3 4">
    <name type="scientific">Somion occarium</name>
    <dbReference type="NCBI Taxonomy" id="3059160"/>
    <lineage>
        <taxon>Eukaryota</taxon>
        <taxon>Fungi</taxon>
        <taxon>Dikarya</taxon>
        <taxon>Basidiomycota</taxon>
        <taxon>Agaricomycotina</taxon>
        <taxon>Agaricomycetes</taxon>
        <taxon>Polyporales</taxon>
        <taxon>Cerrenaceae</taxon>
        <taxon>Somion</taxon>
    </lineage>
</organism>
<dbReference type="Pfam" id="PF02558">
    <property type="entry name" value="ApbA"/>
    <property type="match status" value="1"/>
</dbReference>
<dbReference type="InterPro" id="IPR051402">
    <property type="entry name" value="KPR-Related"/>
</dbReference>
<keyword evidence="4" id="KW-1185">Reference proteome</keyword>